<feature type="region of interest" description="Disordered" evidence="2">
    <location>
        <begin position="374"/>
        <end position="397"/>
    </location>
</feature>
<accession>A0A1E8FIW5</accession>
<name>A0A1E8FIW5_9ALTE</name>
<dbReference type="SUPFAM" id="SSF56672">
    <property type="entry name" value="DNA/RNA polymerases"/>
    <property type="match status" value="1"/>
</dbReference>
<protein>
    <recommendedName>
        <fullName evidence="3">UmuC domain-containing protein</fullName>
    </recommendedName>
</protein>
<dbReference type="RefSeq" id="WP_070175138.1">
    <property type="nucleotide sequence ID" value="NZ_BMJR01000006.1"/>
</dbReference>
<dbReference type="InterPro" id="IPR001126">
    <property type="entry name" value="UmuC"/>
</dbReference>
<sequence>MHWLYLYFPRLQLDQFEVLHPDCSEPVVVLDINQNNVKQRSKVAAQAGIKTGMGLAEATAIHSQIVILDYSEASEAGQIEQLANTLYTIASDIVCYPNQGIAINLTPLALYYQGLDNFFALCRQTLNTQRVHFYFGAGPTIEVARVLAHHKSNALFTEPKDALDALAKCPLHSSQLDKKTIGQLKRAGIKQLGELQALPLQEIGKRFNNEVITYLLALKGVKQPPYSLFHPRKLFSQFMELPYAVDSAMGISRYLAPLVTNNCQYLQKRNLVTDELQITLLQRDHGELYFTINAGTAHHHADDWLLLIDLKLEQLSLSSAVTSLTLTCDKLSEFNPDNLSLLQSNYSKHAENILLGKLLAKFGSQNVNTVSAINDHRPGYSNPQVSADNDNNSQSQQDIQPAWLLPHPQPLTTDTHIVYGPERIKTGWWDNQSMIRDYFIAQTRSGQRLWVFRDEHQQWFVQGYFG</sequence>
<comment type="caution">
    <text evidence="4">The sequence shown here is derived from an EMBL/GenBank/DDBJ whole genome shotgun (WGS) entry which is preliminary data.</text>
</comment>
<proteinExistence type="predicted"/>
<dbReference type="OrthoDB" id="5298951at2"/>
<dbReference type="GO" id="GO:0006281">
    <property type="term" value="P:DNA repair"/>
    <property type="evidence" value="ECO:0007669"/>
    <property type="project" value="InterPro"/>
</dbReference>
<keyword evidence="5" id="KW-1185">Reference proteome</keyword>
<evidence type="ECO:0000259" key="3">
    <source>
        <dbReference type="Pfam" id="PF00817"/>
    </source>
</evidence>
<dbReference type="InterPro" id="IPR043502">
    <property type="entry name" value="DNA/RNA_pol_sf"/>
</dbReference>
<evidence type="ECO:0000256" key="2">
    <source>
        <dbReference type="SAM" id="MobiDB-lite"/>
    </source>
</evidence>
<dbReference type="PANTHER" id="PTHR35369:SF2">
    <property type="entry name" value="BLR3025 PROTEIN"/>
    <property type="match status" value="1"/>
</dbReference>
<feature type="domain" description="UmuC" evidence="3">
    <location>
        <begin position="25"/>
        <end position="147"/>
    </location>
</feature>
<dbReference type="AlphaFoldDB" id="A0A1E8FIW5"/>
<dbReference type="CDD" id="cd03468">
    <property type="entry name" value="PolY_like"/>
    <property type="match status" value="1"/>
</dbReference>
<dbReference type="STRING" id="1856405.BFC17_11510"/>
<dbReference type="InterPro" id="IPR050356">
    <property type="entry name" value="SulA_CellDiv_inhibitor"/>
</dbReference>
<reference evidence="4 5" key="1">
    <citation type="submission" date="2016-09" db="EMBL/GenBank/DDBJ databases">
        <title>Alteromonas lipolytica, a new species isolated from sea water.</title>
        <authorList>
            <person name="Wu Y.-H."/>
            <person name="Cheng H."/>
            <person name="Xu X.-W."/>
        </authorList>
    </citation>
    <scope>NUCLEOTIDE SEQUENCE [LARGE SCALE GENOMIC DNA]</scope>
    <source>
        <strain evidence="4 5">JW12</strain>
    </source>
</reference>
<gene>
    <name evidence="4" type="ORF">BFC17_11510</name>
</gene>
<evidence type="ECO:0000313" key="5">
    <source>
        <dbReference type="Proteomes" id="UP000176037"/>
    </source>
</evidence>
<dbReference type="PANTHER" id="PTHR35369">
    <property type="entry name" value="BLR3025 PROTEIN-RELATED"/>
    <property type="match status" value="1"/>
</dbReference>
<dbReference type="EMBL" id="MJIC01000009">
    <property type="protein sequence ID" value="OFI35393.1"/>
    <property type="molecule type" value="Genomic_DNA"/>
</dbReference>
<evidence type="ECO:0000313" key="4">
    <source>
        <dbReference type="EMBL" id="OFI35393.1"/>
    </source>
</evidence>
<dbReference type="Pfam" id="PF00817">
    <property type="entry name" value="IMS"/>
    <property type="match status" value="1"/>
</dbReference>
<feature type="compositionally biased region" description="Low complexity" evidence="2">
    <location>
        <begin position="386"/>
        <end position="397"/>
    </location>
</feature>
<organism evidence="4 5">
    <name type="scientific">Alteromonas lipolytica</name>
    <dbReference type="NCBI Taxonomy" id="1856405"/>
    <lineage>
        <taxon>Bacteria</taxon>
        <taxon>Pseudomonadati</taxon>
        <taxon>Pseudomonadota</taxon>
        <taxon>Gammaproteobacteria</taxon>
        <taxon>Alteromonadales</taxon>
        <taxon>Alteromonadaceae</taxon>
        <taxon>Alteromonas/Salinimonas group</taxon>
        <taxon>Alteromonas</taxon>
    </lineage>
</organism>
<keyword evidence="1" id="KW-0227">DNA damage</keyword>
<evidence type="ECO:0000256" key="1">
    <source>
        <dbReference type="ARBA" id="ARBA00022763"/>
    </source>
</evidence>
<dbReference type="Proteomes" id="UP000176037">
    <property type="component" value="Unassembled WGS sequence"/>
</dbReference>